<evidence type="ECO:0000256" key="6">
    <source>
        <dbReference type="SAM" id="MobiDB-lite"/>
    </source>
</evidence>
<protein>
    <submittedName>
        <fullName evidence="8">ARSJ</fullName>
    </submittedName>
</protein>
<feature type="compositionally biased region" description="Polar residues" evidence="6">
    <location>
        <begin position="484"/>
        <end position="508"/>
    </location>
</feature>
<dbReference type="InterPro" id="IPR047115">
    <property type="entry name" value="ARSB"/>
</dbReference>
<dbReference type="SUPFAM" id="SSF53649">
    <property type="entry name" value="Alkaline phosphatase-like"/>
    <property type="match status" value="1"/>
</dbReference>
<dbReference type="CDD" id="cd16029">
    <property type="entry name" value="4-S"/>
    <property type="match status" value="1"/>
</dbReference>
<reference evidence="8" key="1">
    <citation type="submission" date="2020-06" db="EMBL/GenBank/DDBJ databases">
        <title>Draft genome of Bugula neritina, a colonial animal packing powerful symbionts and potential medicines.</title>
        <authorList>
            <person name="Rayko M."/>
        </authorList>
    </citation>
    <scope>NUCLEOTIDE SEQUENCE [LARGE SCALE GENOMIC DNA]</scope>
    <source>
        <strain evidence="8">Kwan_BN1</strain>
    </source>
</reference>
<name>A0A7J7JAR7_BUGNE</name>
<sequence length="536" mass="60275">MADDLGYNDVGYHGSEIHTPNIDQLALEGVRLENYYMSPQCGPSRTQFLSGKYNIHLGTQHSNFSPCRPSGLPLQHPTLAEEMKKLNYSTHMIGKWHLGHHTSDYLPTNRGFDTFRGSLLGSGDHYKHTKKYGGQDSVDFYDGTTPTNTAYGMYTTHMYTRRAENIIKHVGANQTDPLFMWLSYPAVHSPNQVPEIYEQPYSFILDSKRRSLAGMVAALDEGVGKVVQALKDQGMYDNTVIIFTTDNGGQASAGSSNFPFRGNKNTLFEAGVRGVGFISSPLLNQKGVINQQLFHITDWMPTLLHLAGGDYFKLNLDGINQWEPLKTGSGNPRKEVLIGLDELELSSHERSQSTVFDTRIQAAIRRTDWKLLTGHPGYHLWVPNPQQDYQLYASYGKEITNRGSRLNESLFLFNLRTDPYETFNLVDIMPNVANDLLKALAKYKGGAVKAHNPPLTTKCNPRRNGGFWGPYMTARDGSVFMQVPQSKAGSSRQGSQANVQPNQLNNNEVTEKKKFGLPRRSNNDRIFRIDKDRERD</sequence>
<feature type="region of interest" description="Disordered" evidence="6">
    <location>
        <begin position="484"/>
        <end position="536"/>
    </location>
</feature>
<dbReference type="OrthoDB" id="103349at2759"/>
<evidence type="ECO:0000313" key="8">
    <source>
        <dbReference type="EMBL" id="KAF6023342.1"/>
    </source>
</evidence>
<dbReference type="Pfam" id="PF00884">
    <property type="entry name" value="Sulfatase"/>
    <property type="match status" value="1"/>
</dbReference>
<dbReference type="PANTHER" id="PTHR10342:SF274">
    <property type="entry name" value="ARYLSULFATASE B"/>
    <property type="match status" value="1"/>
</dbReference>
<evidence type="ECO:0000256" key="5">
    <source>
        <dbReference type="ARBA" id="ARBA00023180"/>
    </source>
</evidence>
<evidence type="ECO:0000259" key="7">
    <source>
        <dbReference type="Pfam" id="PF00884"/>
    </source>
</evidence>
<gene>
    <name evidence="8" type="ORF">EB796_018336</name>
</gene>
<comment type="similarity">
    <text evidence="2">Belongs to the sulfatase family.</text>
</comment>
<evidence type="ECO:0000256" key="2">
    <source>
        <dbReference type="ARBA" id="ARBA00008779"/>
    </source>
</evidence>
<dbReference type="InterPro" id="IPR000917">
    <property type="entry name" value="Sulfatase_N"/>
</dbReference>
<keyword evidence="9" id="KW-1185">Reference proteome</keyword>
<feature type="domain" description="Sulfatase N-terminal" evidence="7">
    <location>
        <begin position="1"/>
        <end position="308"/>
    </location>
</feature>
<keyword evidence="4" id="KW-0106">Calcium</keyword>
<keyword evidence="5" id="KW-0325">Glycoprotein</keyword>
<dbReference type="AlphaFoldDB" id="A0A7J7JAR7"/>
<evidence type="ECO:0000256" key="1">
    <source>
        <dbReference type="ARBA" id="ARBA00001913"/>
    </source>
</evidence>
<evidence type="ECO:0000256" key="3">
    <source>
        <dbReference type="ARBA" id="ARBA00022723"/>
    </source>
</evidence>
<dbReference type="InterPro" id="IPR017850">
    <property type="entry name" value="Alkaline_phosphatase_core_sf"/>
</dbReference>
<keyword evidence="3" id="KW-0479">Metal-binding</keyword>
<dbReference type="Proteomes" id="UP000593567">
    <property type="component" value="Unassembled WGS sequence"/>
</dbReference>
<dbReference type="PANTHER" id="PTHR10342">
    <property type="entry name" value="ARYLSULFATASE"/>
    <property type="match status" value="1"/>
</dbReference>
<accession>A0A7J7JAR7</accession>
<comment type="cofactor">
    <cofactor evidence="1">
        <name>Ca(2+)</name>
        <dbReference type="ChEBI" id="CHEBI:29108"/>
    </cofactor>
</comment>
<dbReference type="Gene3D" id="3.30.1120.10">
    <property type="match status" value="1"/>
</dbReference>
<organism evidence="8 9">
    <name type="scientific">Bugula neritina</name>
    <name type="common">Brown bryozoan</name>
    <name type="synonym">Sertularia neritina</name>
    <dbReference type="NCBI Taxonomy" id="10212"/>
    <lineage>
        <taxon>Eukaryota</taxon>
        <taxon>Metazoa</taxon>
        <taxon>Spiralia</taxon>
        <taxon>Lophotrochozoa</taxon>
        <taxon>Bryozoa</taxon>
        <taxon>Gymnolaemata</taxon>
        <taxon>Cheilostomatida</taxon>
        <taxon>Flustrina</taxon>
        <taxon>Buguloidea</taxon>
        <taxon>Bugulidae</taxon>
        <taxon>Bugula</taxon>
    </lineage>
</organism>
<comment type="caution">
    <text evidence="8">The sequence shown here is derived from an EMBL/GenBank/DDBJ whole genome shotgun (WGS) entry which is preliminary data.</text>
</comment>
<dbReference type="EMBL" id="VXIV02002728">
    <property type="protein sequence ID" value="KAF6023342.1"/>
    <property type="molecule type" value="Genomic_DNA"/>
</dbReference>
<evidence type="ECO:0000256" key="4">
    <source>
        <dbReference type="ARBA" id="ARBA00022837"/>
    </source>
</evidence>
<proteinExistence type="inferred from homology"/>
<evidence type="ECO:0000313" key="9">
    <source>
        <dbReference type="Proteomes" id="UP000593567"/>
    </source>
</evidence>
<dbReference type="GO" id="GO:0008484">
    <property type="term" value="F:sulfuric ester hydrolase activity"/>
    <property type="evidence" value="ECO:0007669"/>
    <property type="project" value="InterPro"/>
</dbReference>
<dbReference type="GO" id="GO:0046872">
    <property type="term" value="F:metal ion binding"/>
    <property type="evidence" value="ECO:0007669"/>
    <property type="project" value="UniProtKB-KW"/>
</dbReference>
<dbReference type="Gene3D" id="3.40.720.10">
    <property type="entry name" value="Alkaline Phosphatase, subunit A"/>
    <property type="match status" value="1"/>
</dbReference>
<feature type="compositionally biased region" description="Basic and acidic residues" evidence="6">
    <location>
        <begin position="521"/>
        <end position="536"/>
    </location>
</feature>